<keyword evidence="2" id="KW-1185">Reference proteome</keyword>
<evidence type="ECO:0000313" key="1">
    <source>
        <dbReference type="EMBL" id="QTA37549.1"/>
    </source>
</evidence>
<dbReference type="Gene3D" id="3.40.109.40">
    <property type="match status" value="1"/>
</dbReference>
<protein>
    <submittedName>
        <fullName evidence="1">Methionine synthase</fullName>
    </submittedName>
</protein>
<gene>
    <name evidence="1" type="ORF">JYK00_07400</name>
</gene>
<dbReference type="EMBL" id="CP071446">
    <property type="protein sequence ID" value="QTA37549.1"/>
    <property type="molecule type" value="Genomic_DNA"/>
</dbReference>
<proteinExistence type="predicted"/>
<name>A0ABX7S4Y4_9BACT</name>
<reference evidence="1 2" key="1">
    <citation type="submission" date="2021-03" db="EMBL/GenBank/DDBJ databases">
        <title>Thermosipho ferrireducens sp.nov., an anaerobic thermophilic iron-reducing bacterium isolated from a deep-sea hydrothermal sulfide deposits.</title>
        <authorList>
            <person name="Zeng X."/>
            <person name="Chen Y."/>
            <person name="Shao Z."/>
        </authorList>
    </citation>
    <scope>NUCLEOTIDE SEQUENCE [LARGE SCALE GENOMIC DNA]</scope>
    <source>
        <strain evidence="1 2">JL129W03</strain>
    </source>
</reference>
<sequence length="179" mass="21033">MTYLPNDIEFMPSKKMIFARLGVRYKNVDQYFNKKVNDIYVEGMKYSKPKVWWKIFDRVPESIMPEEFSGVKKIVVFVSTLGKHIDVRIDKYMKNNEILNGTILDAWASEALEALNESFDIRLRHMFGEGTRRFSPGYGNVDIRENKTVIRLMKIESIKVFESGVMIPRKTTTCMIGWW</sequence>
<dbReference type="InterPro" id="IPR037010">
    <property type="entry name" value="VitB12-dep_Met_synth_activ_sf"/>
</dbReference>
<dbReference type="SUPFAM" id="SSF56507">
    <property type="entry name" value="Methionine synthase activation domain-like"/>
    <property type="match status" value="1"/>
</dbReference>
<dbReference type="Proteomes" id="UP000671862">
    <property type="component" value="Chromosome"/>
</dbReference>
<dbReference type="RefSeq" id="WP_207566274.1">
    <property type="nucleotide sequence ID" value="NZ_CP071446.1"/>
</dbReference>
<accession>A0ABX7S4Y4</accession>
<evidence type="ECO:0000313" key="2">
    <source>
        <dbReference type="Proteomes" id="UP000671862"/>
    </source>
</evidence>
<organism evidence="1 2">
    <name type="scientific">Thermosipho ferrireducens</name>
    <dbReference type="NCBI Taxonomy" id="2571116"/>
    <lineage>
        <taxon>Bacteria</taxon>
        <taxon>Thermotogati</taxon>
        <taxon>Thermotogota</taxon>
        <taxon>Thermotogae</taxon>
        <taxon>Thermotogales</taxon>
        <taxon>Fervidobacteriaceae</taxon>
        <taxon>Thermosipho</taxon>
    </lineage>
</organism>